<evidence type="ECO:0000313" key="2">
    <source>
        <dbReference type="EMBL" id="MXY34183.1"/>
    </source>
</evidence>
<gene>
    <name evidence="2" type="ORF">F4Y60_08875</name>
</gene>
<sequence>MTFSLELDHLAVVCRSIKEGVASVEGSLGVGMSPGGKHAAMGTHNALLSLGPDLYLEVISVDPEASTPDRNRWFNLDNHAGPPQLANWVCRTDDLAAALDAAPEGTGTPMSLARGDLAWRMAVDETGKLPFAGAMPALIQWDTDAHPCKTLPDVGLRLLALDVFHPQAAGLVEVFPALKALGSVTIRHGPGKRLVARISTPDGTRVLE</sequence>
<dbReference type="EMBL" id="VXRY01000351">
    <property type="protein sequence ID" value="MXY34183.1"/>
    <property type="molecule type" value="Genomic_DNA"/>
</dbReference>
<comment type="caution">
    <text evidence="2">The sequence shown here is derived from an EMBL/GenBank/DDBJ whole genome shotgun (WGS) entry which is preliminary data.</text>
</comment>
<dbReference type="Pfam" id="PF13468">
    <property type="entry name" value="Glyoxalase_3"/>
    <property type="match status" value="1"/>
</dbReference>
<accession>A0A6B0Y2B4</accession>
<dbReference type="InterPro" id="IPR029068">
    <property type="entry name" value="Glyas_Bleomycin-R_OHBP_Dase"/>
</dbReference>
<evidence type="ECO:0000259" key="1">
    <source>
        <dbReference type="Pfam" id="PF13468"/>
    </source>
</evidence>
<dbReference type="AlphaFoldDB" id="A0A6B0Y2B4"/>
<reference evidence="2" key="1">
    <citation type="submission" date="2019-09" db="EMBL/GenBank/DDBJ databases">
        <title>Characterisation of the sponge microbiome using genome-centric metagenomics.</title>
        <authorList>
            <person name="Engelberts J.P."/>
            <person name="Robbins S.J."/>
            <person name="De Goeij J.M."/>
            <person name="Aranda M."/>
            <person name="Bell S.C."/>
            <person name="Webster N.S."/>
        </authorList>
    </citation>
    <scope>NUCLEOTIDE SEQUENCE</scope>
    <source>
        <strain evidence="2">SB0664_bin_43</strain>
    </source>
</reference>
<dbReference type="InterPro" id="IPR025870">
    <property type="entry name" value="Glyoxalase-like_dom"/>
</dbReference>
<feature type="domain" description="Glyoxalase-like" evidence="1">
    <location>
        <begin position="7"/>
        <end position="174"/>
    </location>
</feature>
<proteinExistence type="predicted"/>
<protein>
    <submittedName>
        <fullName evidence="2">VOC family protein</fullName>
    </submittedName>
</protein>
<organism evidence="2">
    <name type="scientific">Boseongicola sp. SB0664_bin_43</name>
    <dbReference type="NCBI Taxonomy" id="2604844"/>
    <lineage>
        <taxon>Bacteria</taxon>
        <taxon>Pseudomonadati</taxon>
        <taxon>Pseudomonadota</taxon>
        <taxon>Alphaproteobacteria</taxon>
        <taxon>Rhodobacterales</taxon>
        <taxon>Paracoccaceae</taxon>
        <taxon>Boseongicola</taxon>
    </lineage>
</organism>
<name>A0A6B0Y2B4_9RHOB</name>
<dbReference type="Gene3D" id="3.10.180.10">
    <property type="entry name" value="2,3-Dihydroxybiphenyl 1,2-Dioxygenase, domain 1"/>
    <property type="match status" value="1"/>
</dbReference>